<evidence type="ECO:0000256" key="11">
    <source>
        <dbReference type="ARBA" id="ARBA00023268"/>
    </source>
</evidence>
<keyword evidence="10 12" id="KW-0342">GTP-binding</keyword>
<dbReference type="GO" id="GO:0004482">
    <property type="term" value="F:mRNA 5'-cap (guanine-N7-)-methyltransferase activity"/>
    <property type="evidence" value="ECO:0007669"/>
    <property type="project" value="UniProtKB-UniRule"/>
</dbReference>
<dbReference type="CDD" id="cd20757">
    <property type="entry name" value="capping_2-OMTase_Rotavirus"/>
    <property type="match status" value="1"/>
</dbReference>
<evidence type="ECO:0000256" key="3">
    <source>
        <dbReference type="ARBA" id="ARBA00022679"/>
    </source>
</evidence>
<comment type="similarity">
    <text evidence="12">Belongs to the rotavirus VP3 family.</text>
</comment>
<evidence type="ECO:0000256" key="5">
    <source>
        <dbReference type="ARBA" id="ARBA00022695"/>
    </source>
</evidence>
<feature type="region of interest" description="2'-O-methyltransferase activity" evidence="12">
    <location>
        <begin position="245"/>
        <end position="427"/>
    </location>
</feature>
<keyword evidence="9 12" id="KW-0506">mRNA capping</keyword>
<dbReference type="InterPro" id="IPR011181">
    <property type="entry name" value="VP3_Rotav"/>
</dbReference>
<dbReference type="EMBL" id="KX268745">
    <property type="protein sequence ID" value="ANS59497.1"/>
    <property type="molecule type" value="Genomic_RNA"/>
</dbReference>
<evidence type="ECO:0000313" key="13">
    <source>
        <dbReference type="EMBL" id="ANS59497.1"/>
    </source>
</evidence>
<keyword evidence="5 12" id="KW-0548">Nucleotidyltransferase</keyword>
<comment type="catalytic activity">
    <reaction evidence="12">
        <text>a 5'-end (5'-triphosphoguanosine)-ribonucleoside in mRNA + S-adenosyl-L-methionine = a 5'-end (N(7)-methyl 5'-triphosphoguanosine)-ribonucleoside in mRNA + S-adenosyl-L-homocysteine</text>
        <dbReference type="Rhea" id="RHEA:67008"/>
        <dbReference type="Rhea" id="RHEA-COMP:17166"/>
        <dbReference type="Rhea" id="RHEA-COMP:17167"/>
        <dbReference type="ChEBI" id="CHEBI:57856"/>
        <dbReference type="ChEBI" id="CHEBI:59789"/>
        <dbReference type="ChEBI" id="CHEBI:156461"/>
        <dbReference type="ChEBI" id="CHEBI:167617"/>
        <dbReference type="EC" id="2.1.1.56"/>
    </reaction>
</comment>
<evidence type="ECO:0000256" key="12">
    <source>
        <dbReference type="HAMAP-Rule" id="MF_04124"/>
    </source>
</evidence>
<name>A0A1B1LZ91_9REOV</name>
<sequence>MKVLALRHSVAHTYADTQTYTHDYTKDEYENAFLISNLTTQNILYYNHSNITLEILNKSGIASIEVLNDDELTLMIGCNFTYDYENNIVYLHDYTYYTLNEIRTDQYWLTKTDIEDYLLPGWRLTYVGHLGIKTRGHYKYSFICQNAATDDDIIIDYINSMQLDFQSFLLTKIKERMTSALPIGRLSNRIFRSKVLDKMLSCQKIHNVGPRNESMFTYLNFPRIRHYSNGAYLVKDTIKLRQEKWLGQKRSQFDIGQYKNMLNVLTLIYTYYEIYSAKPLVYMLGSAPSWWINDIKSYTDIKFETWDTLETPYSDLHHRELFFLEDVQKLNSNSVLYIDIRTDRMSMPWERWREIVEAETKNNLEIAYAYLKKNGNRVCCVKMTAMDIELPINAKLLHFPTTEIRSEFYLLLTKKDVDDVKRYIPKGVLYSYINHVTTDNVFLQKQFKVKSIKSDYILALYSLSNEVNDKEKVLDLLVRQEHALITLRLNNTFTDECKINFNVNNDNVFDWTYLPTDIKADKVIITSYNGCVGLYGLSISLNFKPTGNNHLFIIKGSKEFYALDEYANHMGISRRSHQIRFSEAATAYSGYIFRDLTNGNYNLIDTNKENSVSGHVYNALIYFRYNYSFDLKRWIYLHANNNVKIEGGKYYEHAPIELLYACNAALQFAKSQNDKTAERYTKEINEYINTVYNITYADDPTHYIGIAFIKIPYKYTVDDPHLTFGVMKISENLETDVTNIIETFKQNLFNMDLYTSYTYQLTESAYVANVNGALPTYFKLYNMFYKKSITFGQSRMFIPHITLSYSRLKSMRIDRFKLQIKYIYLKRIHGKIIQTYYE</sequence>
<dbReference type="PROSITE" id="PS51589">
    <property type="entry name" value="SAM_MT56_VP3"/>
    <property type="match status" value="1"/>
</dbReference>
<protein>
    <recommendedName>
        <fullName evidence="12">Protein VP3</fullName>
    </recommendedName>
    <domain>
        <recommendedName>
            <fullName evidence="12">mRNA guanylyltransferase</fullName>
            <ecNumber evidence="12">2.7.7.50</ecNumber>
        </recommendedName>
    </domain>
    <domain>
        <recommendedName>
            <fullName evidence="12">mRNA (guanine-N(7))-methyltransferase</fullName>
            <ecNumber evidence="12">2.1.1.56</ecNumber>
        </recommendedName>
    </domain>
</protein>
<keyword evidence="12" id="KW-0945">Host-virus interaction</keyword>
<evidence type="ECO:0000256" key="4">
    <source>
        <dbReference type="ARBA" id="ARBA00022691"/>
    </source>
</evidence>
<dbReference type="HAMAP" id="MF_04124">
    <property type="entry name" value="Rota_VP3"/>
    <property type="match status" value="1"/>
</dbReference>
<dbReference type="EC" id="2.7.7.50" evidence="12"/>
<evidence type="ECO:0000256" key="8">
    <source>
        <dbReference type="ARBA" id="ARBA00022884"/>
    </source>
</evidence>
<keyword evidence="3 12" id="KW-0808">Transferase</keyword>
<feature type="region of interest" description="GTase/RTPase activity" evidence="12">
    <location>
        <begin position="559"/>
        <end position="838"/>
    </location>
</feature>
<keyword evidence="2 12" id="KW-0507">mRNA processing</keyword>
<keyword evidence="8 12" id="KW-0694">RNA-binding</keyword>
<dbReference type="GO" id="GO:0019013">
    <property type="term" value="C:viral nucleocapsid"/>
    <property type="evidence" value="ECO:0007669"/>
    <property type="project" value="UniProtKB-UniRule"/>
</dbReference>
<keyword evidence="4 12" id="KW-0949">S-adenosyl-L-methionine</keyword>
<comment type="catalytic activity">
    <reaction evidence="12">
        <text>a 5'-end diphospho-ribonucleoside in mRNA + GTP + H(+) = a 5'-end (5'-triphosphoguanosine)-ribonucleoside in mRNA + diphosphate</text>
        <dbReference type="Rhea" id="RHEA:67012"/>
        <dbReference type="Rhea" id="RHEA-COMP:17165"/>
        <dbReference type="Rhea" id="RHEA-COMP:17166"/>
        <dbReference type="ChEBI" id="CHEBI:15378"/>
        <dbReference type="ChEBI" id="CHEBI:33019"/>
        <dbReference type="ChEBI" id="CHEBI:37565"/>
        <dbReference type="ChEBI" id="CHEBI:167616"/>
        <dbReference type="ChEBI" id="CHEBI:167617"/>
        <dbReference type="EC" id="2.7.7.50"/>
    </reaction>
</comment>
<dbReference type="GO" id="GO:0005525">
    <property type="term" value="F:GTP binding"/>
    <property type="evidence" value="ECO:0007669"/>
    <property type="project" value="UniProtKB-UniRule"/>
</dbReference>
<dbReference type="EC" id="2.1.1.56" evidence="12"/>
<dbReference type="GO" id="GO:0004484">
    <property type="term" value="F:mRNA guanylyltransferase activity"/>
    <property type="evidence" value="ECO:0007669"/>
    <property type="project" value="UniProtKB-UniRule"/>
</dbReference>
<keyword evidence="11 12" id="KW-0511">Multifunctional enzyme</keyword>
<accession>A0A1B1LZ91</accession>
<reference evidence="13" key="1">
    <citation type="submission" date="2016-05" db="EMBL/GenBank/DDBJ databases">
        <title>Evidence for reassortment of highly divergent novel rotaviruses from bats in Cameroon, without evidence for human interspecies transmissions.</title>
        <authorList>
            <person name="Yinda C.K."/>
            <person name="Zeller M."/>
            <person name="Conceicao-Neto N."/>
            <person name="Maes P."/>
            <person name="Deboutte W."/>
            <person name="Beller L."/>
            <person name="Heylen E."/>
            <person name="Ghogomu S.M."/>
            <person name="Van Ranst M."/>
            <person name="Matthijnssens J."/>
        </authorList>
    </citation>
    <scope>NUCLEOTIDE SEQUENCE</scope>
    <source>
        <strain evidence="13">Bat-wt/CMR/BatLi10/2014/G30P[42]-M14</strain>
    </source>
</reference>
<keyword evidence="1 12" id="KW-0489">Methyltransferase</keyword>
<keyword evidence="12" id="KW-0899">Viral immunoevasion</keyword>
<comment type="subcellular location">
    <subcellularLocation>
        <location evidence="12">Virion</location>
    </subcellularLocation>
    <text evidence="12">Attached inside the inner capsid as a minor component. There are about 11 to 12 copies per virion.</text>
</comment>
<evidence type="ECO:0000256" key="9">
    <source>
        <dbReference type="ARBA" id="ARBA00023042"/>
    </source>
</evidence>
<dbReference type="GO" id="GO:0003723">
    <property type="term" value="F:RNA binding"/>
    <property type="evidence" value="ECO:0007669"/>
    <property type="project" value="UniProtKB-UniRule"/>
</dbReference>
<comment type="function">
    <text evidence="12">Multifunctional enzyme involved in mRNA capping. Catalyzes the formation of the 5' cap structure on the viral plus-strand transcripts. Specifically binds to GTP and displays guanylyltransferase and methyltransferase activities. Has affinity for ssRNA but not for dsRNA. Capping activity is non-specific and caps RNAs that initiate with either a G or an A residue. Together with VP1 polymerase, forms a VP1-VP3 complex positioned near the channels situated at each of the five-fold vertices of the core. Following infection, the outermost layer of the virus is lost, leaving a double-layered particle (DLP) made up of the core and VP6 shell. VP1 then catalyzes the transcription of fully conservative plus-strand genomic RNAs that are capped by VP3 and extruded through the DLP's channels into the cytoplasm where they function as mRNAs for translation of viral proteins. DLPs probably have an RNA triphosphatase activity as well, whereas open cores do not.</text>
</comment>
<dbReference type="Pfam" id="PF06929">
    <property type="entry name" value="Rotavirus_VP3"/>
    <property type="match status" value="1"/>
</dbReference>
<comment type="subunit">
    <text evidence="12">Interacts with VP1. Interacts with VP2.</text>
</comment>
<evidence type="ECO:0000256" key="7">
    <source>
        <dbReference type="ARBA" id="ARBA00022844"/>
    </source>
</evidence>
<evidence type="ECO:0000256" key="6">
    <source>
        <dbReference type="ARBA" id="ARBA00022741"/>
    </source>
</evidence>
<organism evidence="13">
    <name type="scientific">Rotavirus A</name>
    <dbReference type="NCBI Taxonomy" id="28875"/>
    <lineage>
        <taxon>Viruses</taxon>
        <taxon>Riboviria</taxon>
        <taxon>Orthornavirae</taxon>
        <taxon>Duplornaviricota</taxon>
        <taxon>Resentoviricetes</taxon>
        <taxon>Reovirales</taxon>
        <taxon>Sedoreoviridae</taxon>
        <taxon>Rotavirus</taxon>
        <taxon>Rotavirus alphagastroenteritidis</taxon>
    </lineage>
</organism>
<evidence type="ECO:0000256" key="10">
    <source>
        <dbReference type="ARBA" id="ARBA00023134"/>
    </source>
</evidence>
<evidence type="ECO:0000256" key="1">
    <source>
        <dbReference type="ARBA" id="ARBA00022603"/>
    </source>
</evidence>
<dbReference type="PIRSF" id="PIRSF004015">
    <property type="entry name" value="LigT_rotavirus"/>
    <property type="match status" value="1"/>
</dbReference>
<dbReference type="GO" id="GO:0016032">
    <property type="term" value="P:viral process"/>
    <property type="evidence" value="ECO:0007669"/>
    <property type="project" value="UniProtKB-UniRule"/>
</dbReference>
<evidence type="ECO:0000256" key="2">
    <source>
        <dbReference type="ARBA" id="ARBA00022664"/>
    </source>
</evidence>
<keyword evidence="7 12" id="KW-0946">Virion</keyword>
<keyword evidence="6 12" id="KW-0547">Nucleotide-binding</keyword>
<comment type="caution">
    <text evidence="12">Lacks conserved residue(s) required for the propagation of feature annotation.</text>
</comment>
<proteinExistence type="inferred from homology"/>